<evidence type="ECO:0008006" key="3">
    <source>
        <dbReference type="Google" id="ProtNLM"/>
    </source>
</evidence>
<dbReference type="EMBL" id="CP012559">
    <property type="protein sequence ID" value="ALB29586.1"/>
    <property type="molecule type" value="Genomic_DNA"/>
</dbReference>
<protein>
    <recommendedName>
        <fullName evidence="3">Preprotein translocase subunit SecB</fullName>
    </recommendedName>
</protein>
<dbReference type="KEGG" id="lhi:JP39_09605"/>
<proteinExistence type="predicted"/>
<evidence type="ECO:0000313" key="1">
    <source>
        <dbReference type="EMBL" id="ALB29586.1"/>
    </source>
</evidence>
<dbReference type="STRING" id="1074467.JP39_09605"/>
<keyword evidence="2" id="KW-1185">Reference proteome</keyword>
<sequence length="144" mass="16231">MNTEQNKSILEFTNPVLKRAIFQPNPKFDKKNSKNIKMNLKTSNSGIDTKLEYHSSDVVLTVTNISSDDSLSSNEDPFVLIVSMAARFRWPESTPKDVEESFVRTNAPSLLLSYIRPLVSNITGLSEFGIQNIPFIDFTNSIED</sequence>
<organism evidence="1 2">
    <name type="scientific">Companilactobacillus heilongjiangensis</name>
    <dbReference type="NCBI Taxonomy" id="1074467"/>
    <lineage>
        <taxon>Bacteria</taxon>
        <taxon>Bacillati</taxon>
        <taxon>Bacillota</taxon>
        <taxon>Bacilli</taxon>
        <taxon>Lactobacillales</taxon>
        <taxon>Lactobacillaceae</taxon>
        <taxon>Companilactobacillus</taxon>
    </lineage>
</organism>
<name>A0A0K2LE60_9LACO</name>
<dbReference type="SUPFAM" id="SSF54611">
    <property type="entry name" value="SecB-like"/>
    <property type="match status" value="1"/>
</dbReference>
<dbReference type="Gene3D" id="3.10.420.10">
    <property type="entry name" value="SecB-like"/>
    <property type="match status" value="1"/>
</dbReference>
<dbReference type="Proteomes" id="UP000061546">
    <property type="component" value="Chromosome"/>
</dbReference>
<accession>A0A0K2LE60</accession>
<dbReference type="OrthoDB" id="2288736at2"/>
<dbReference type="RefSeq" id="WP_041501393.1">
    <property type="nucleotide sequence ID" value="NZ_BJDV01000006.1"/>
</dbReference>
<dbReference type="AlphaFoldDB" id="A0A0K2LE60"/>
<reference evidence="1 2" key="1">
    <citation type="submission" date="2015-08" db="EMBL/GenBank/DDBJ databases">
        <title>Genomic sequence of Lactobacillus heilongjiangensis DSM 28069, isolated from Chinese traditional pickle.</title>
        <authorList>
            <person name="Jiang X."/>
            <person name="Zheng B."/>
            <person name="Cheng H."/>
        </authorList>
    </citation>
    <scope>NUCLEOTIDE SEQUENCE [LARGE SCALE GENOMIC DNA]</scope>
    <source>
        <strain evidence="1 2">DSM 28069</strain>
    </source>
</reference>
<evidence type="ECO:0000313" key="2">
    <source>
        <dbReference type="Proteomes" id="UP000061546"/>
    </source>
</evidence>
<gene>
    <name evidence="1" type="ORF">JP39_09605</name>
</gene>
<dbReference type="InterPro" id="IPR035958">
    <property type="entry name" value="SecB-like_sf"/>
</dbReference>